<proteinExistence type="predicted"/>
<feature type="region of interest" description="Disordered" evidence="1">
    <location>
        <begin position="21"/>
        <end position="41"/>
    </location>
</feature>
<dbReference type="KEGG" id="hdt:HYPDE_38188"/>
<evidence type="ECO:0000313" key="2">
    <source>
        <dbReference type="EMBL" id="AGK59309.1"/>
    </source>
</evidence>
<reference evidence="2 3" key="1">
    <citation type="journal article" date="2013" name="Genome Announc.">
        <title>Genome sequences for three denitrifying bacterial strains isolated from a uranium- and nitrate-contaminated subsurface environment.</title>
        <authorList>
            <person name="Venkatramanan R."/>
            <person name="Prakash O."/>
            <person name="Woyke T."/>
            <person name="Chain P."/>
            <person name="Goodwin L.A."/>
            <person name="Watson D."/>
            <person name="Brooks S."/>
            <person name="Kostka J.E."/>
            <person name="Green S.J."/>
        </authorList>
    </citation>
    <scope>NUCLEOTIDE SEQUENCE [LARGE SCALE GENOMIC DNA]</scope>
    <source>
        <strain evidence="2 3">1NES1</strain>
    </source>
</reference>
<dbReference type="EMBL" id="CP005587">
    <property type="protein sequence ID" value="AGK59309.1"/>
    <property type="molecule type" value="Genomic_DNA"/>
</dbReference>
<dbReference type="AlphaFoldDB" id="N0B6S2"/>
<sequence>MSDFPMVIGLAFADIDPSATRRLAPAHANKTDRFMGTPYPADGLMPQPVKAKYASAPELSMMGKFIWSSCIRNAANELRPTRASSALTLKKKKVGKHELPDLQLDSTVTPGD</sequence>
<gene>
    <name evidence="2" type="ORF">HYPDE_38188</name>
</gene>
<protein>
    <submittedName>
        <fullName evidence="2">Uncharacterized protein</fullName>
    </submittedName>
</protein>
<organism evidence="2 3">
    <name type="scientific">Hyphomicrobium denitrificans 1NES1</name>
    <dbReference type="NCBI Taxonomy" id="670307"/>
    <lineage>
        <taxon>Bacteria</taxon>
        <taxon>Pseudomonadati</taxon>
        <taxon>Pseudomonadota</taxon>
        <taxon>Alphaproteobacteria</taxon>
        <taxon>Hyphomicrobiales</taxon>
        <taxon>Hyphomicrobiaceae</taxon>
        <taxon>Hyphomicrobium</taxon>
    </lineage>
</organism>
<evidence type="ECO:0000256" key="1">
    <source>
        <dbReference type="SAM" id="MobiDB-lite"/>
    </source>
</evidence>
<keyword evidence="3" id="KW-1185">Reference proteome</keyword>
<accession>N0B6S2</accession>
<dbReference type="HOGENOM" id="CLU_2142475_0_0_5"/>
<dbReference type="Proteomes" id="UP000005952">
    <property type="component" value="Chromosome"/>
</dbReference>
<name>N0B6S2_9HYPH</name>
<evidence type="ECO:0000313" key="3">
    <source>
        <dbReference type="Proteomes" id="UP000005952"/>
    </source>
</evidence>